<keyword evidence="4" id="KW-1185">Reference proteome</keyword>
<dbReference type="PROSITE" id="PS51925">
    <property type="entry name" value="SWIB_MDM2"/>
    <property type="match status" value="1"/>
</dbReference>
<dbReference type="CDD" id="cd10568">
    <property type="entry name" value="SWIB_like"/>
    <property type="match status" value="1"/>
</dbReference>
<name>A0A9P4ICX2_9PEZI</name>
<feature type="compositionally biased region" description="Acidic residues" evidence="1">
    <location>
        <begin position="122"/>
        <end position="131"/>
    </location>
</feature>
<feature type="domain" description="DM2" evidence="2">
    <location>
        <begin position="234"/>
        <end position="311"/>
    </location>
</feature>
<evidence type="ECO:0000313" key="4">
    <source>
        <dbReference type="Proteomes" id="UP000799772"/>
    </source>
</evidence>
<dbReference type="EMBL" id="ML978129">
    <property type="protein sequence ID" value="KAF2096960.1"/>
    <property type="molecule type" value="Genomic_DNA"/>
</dbReference>
<feature type="compositionally biased region" description="Basic and acidic residues" evidence="1">
    <location>
        <begin position="151"/>
        <end position="164"/>
    </location>
</feature>
<dbReference type="SUPFAM" id="SSF47592">
    <property type="entry name" value="SWIB/MDM2 domain"/>
    <property type="match status" value="1"/>
</dbReference>
<dbReference type="SMART" id="SM00151">
    <property type="entry name" value="SWIB"/>
    <property type="match status" value="1"/>
</dbReference>
<accession>A0A9P4ICX2</accession>
<organism evidence="3 4">
    <name type="scientific">Rhizodiscina lignyota</name>
    <dbReference type="NCBI Taxonomy" id="1504668"/>
    <lineage>
        <taxon>Eukaryota</taxon>
        <taxon>Fungi</taxon>
        <taxon>Dikarya</taxon>
        <taxon>Ascomycota</taxon>
        <taxon>Pezizomycotina</taxon>
        <taxon>Dothideomycetes</taxon>
        <taxon>Pleosporomycetidae</taxon>
        <taxon>Aulographales</taxon>
        <taxon>Rhizodiscinaceae</taxon>
        <taxon>Rhizodiscina</taxon>
    </lineage>
</organism>
<dbReference type="Proteomes" id="UP000799772">
    <property type="component" value="Unassembled WGS sequence"/>
</dbReference>
<evidence type="ECO:0000259" key="2">
    <source>
        <dbReference type="PROSITE" id="PS51925"/>
    </source>
</evidence>
<dbReference type="PANTHER" id="PTHR13844">
    <property type="entry name" value="SWI/SNF-RELATED MATRIX-ASSOCIATED ACTIN-DEPENDENT REGULATOR OF CHROMATIN SUBFAMILY D"/>
    <property type="match status" value="1"/>
</dbReference>
<dbReference type="InterPro" id="IPR019835">
    <property type="entry name" value="SWIB_domain"/>
</dbReference>
<protein>
    <recommendedName>
        <fullName evidence="2">DM2 domain-containing protein</fullName>
    </recommendedName>
</protein>
<dbReference type="Pfam" id="PF02201">
    <property type="entry name" value="SWIB"/>
    <property type="match status" value="1"/>
</dbReference>
<feature type="compositionally biased region" description="Basic and acidic residues" evidence="1">
    <location>
        <begin position="8"/>
        <end position="27"/>
    </location>
</feature>
<dbReference type="OrthoDB" id="10263741at2759"/>
<dbReference type="Gene3D" id="1.10.245.10">
    <property type="entry name" value="SWIB/MDM2 domain"/>
    <property type="match status" value="1"/>
</dbReference>
<dbReference type="InterPro" id="IPR036885">
    <property type="entry name" value="SWIB_MDM2_dom_sf"/>
</dbReference>
<comment type="caution">
    <text evidence="3">The sequence shown here is derived from an EMBL/GenBank/DDBJ whole genome shotgun (WGS) entry which is preliminary data.</text>
</comment>
<proteinExistence type="predicted"/>
<dbReference type="AlphaFoldDB" id="A0A9P4ICX2"/>
<feature type="region of interest" description="Disordered" evidence="1">
    <location>
        <begin position="122"/>
        <end position="164"/>
    </location>
</feature>
<reference evidence="3" key="1">
    <citation type="journal article" date="2020" name="Stud. Mycol.">
        <title>101 Dothideomycetes genomes: a test case for predicting lifestyles and emergence of pathogens.</title>
        <authorList>
            <person name="Haridas S."/>
            <person name="Albert R."/>
            <person name="Binder M."/>
            <person name="Bloem J."/>
            <person name="Labutti K."/>
            <person name="Salamov A."/>
            <person name="Andreopoulos B."/>
            <person name="Baker S."/>
            <person name="Barry K."/>
            <person name="Bills G."/>
            <person name="Bluhm B."/>
            <person name="Cannon C."/>
            <person name="Castanera R."/>
            <person name="Culley D."/>
            <person name="Daum C."/>
            <person name="Ezra D."/>
            <person name="Gonzalez J."/>
            <person name="Henrissat B."/>
            <person name="Kuo A."/>
            <person name="Liang C."/>
            <person name="Lipzen A."/>
            <person name="Lutzoni F."/>
            <person name="Magnuson J."/>
            <person name="Mondo S."/>
            <person name="Nolan M."/>
            <person name="Ohm R."/>
            <person name="Pangilinan J."/>
            <person name="Park H.-J."/>
            <person name="Ramirez L."/>
            <person name="Alfaro M."/>
            <person name="Sun H."/>
            <person name="Tritt A."/>
            <person name="Yoshinaga Y."/>
            <person name="Zwiers L.-H."/>
            <person name="Turgeon B."/>
            <person name="Goodwin S."/>
            <person name="Spatafora J."/>
            <person name="Crous P."/>
            <person name="Grigoriev I."/>
        </authorList>
    </citation>
    <scope>NUCLEOTIDE SEQUENCE</scope>
    <source>
        <strain evidence="3">CBS 133067</strain>
    </source>
</reference>
<evidence type="ECO:0000313" key="3">
    <source>
        <dbReference type="EMBL" id="KAF2096960.1"/>
    </source>
</evidence>
<dbReference type="InterPro" id="IPR003121">
    <property type="entry name" value="SWIB_MDM2_domain"/>
</dbReference>
<feature type="region of interest" description="Disordered" evidence="1">
    <location>
        <begin position="1"/>
        <end position="31"/>
    </location>
</feature>
<evidence type="ECO:0000256" key="1">
    <source>
        <dbReference type="SAM" id="MobiDB-lite"/>
    </source>
</evidence>
<gene>
    <name evidence="3" type="ORF">NA57DRAFT_42506</name>
</gene>
<sequence length="502" mass="56663">MQAQHQMEQQKRELAKRQARKPTDKNMPDGLEDIVIGDGVQRYKNLREVERRLDAVMMRKRLDITDSVNRNLRRYRTLRIWVSNTAENQPWQQTNLEPESFDFGTDSQATFRVKIEGRLLKDEDELADEDPANGTNNEADKDADAMDTDINDSKAKSPPRPLERTKLSHFFKSITIDFDRSKSLQPDGYTQIEWKKPEPRQAANNPDSVNFDCLEFERKSDENINITIKLGRDEQPERFQLSPPLAKLLDAEEDDRAGVVMGIWGYIQEMGLQEDEETRKIRCDQNLREVFQADTIFFPQIPDLILRHLSPLPPITLKYTIRVDSAYINPPANATNGATPGSDQGEATQPSAPTIYDIQVPTADPFRAALTSLTHFSPINTGPDRHAQTHQVLAELARLDDTLAGSISAINRSRAKHAFFSSLASDPAKFINRWVSSQRRDLQVILGESRGGVGPVGGVGYGWDEGGREEWRWGGKDGVWGSKGAVEAAGLFLGRMRPEPRT</sequence>